<name>A0A7U6R9D5_PSEPU</name>
<feature type="compositionally biased region" description="Basic and acidic residues" evidence="1">
    <location>
        <begin position="60"/>
        <end position="69"/>
    </location>
</feature>
<dbReference type="Proteomes" id="UP000464661">
    <property type="component" value="Chromosome"/>
</dbReference>
<sequence length="107" mass="12248">MAKYRKGDNDSFGFTNPAPAPVSRYSGDVRANRHRPAAEHPDLQRWPDHSTVRKAYQRLSQDEQQRESLRRQVVENTRNLHRAVNTDVEQVRAQAVDHLHPGCAGSH</sequence>
<feature type="region of interest" description="Disordered" evidence="1">
    <location>
        <begin position="1"/>
        <end position="69"/>
    </location>
</feature>
<dbReference type="AlphaFoldDB" id="A0A7U6R9D5"/>
<protein>
    <submittedName>
        <fullName evidence="2">Uncharacterized protein</fullName>
    </submittedName>
</protein>
<accession>A0A7U6R9D5</accession>
<organism evidence="2 3">
    <name type="scientific">Pseudomonas putida</name>
    <name type="common">Arthrobacter siderocapsulatus</name>
    <dbReference type="NCBI Taxonomy" id="303"/>
    <lineage>
        <taxon>Bacteria</taxon>
        <taxon>Pseudomonadati</taxon>
        <taxon>Pseudomonadota</taxon>
        <taxon>Gammaproteobacteria</taxon>
        <taxon>Pseudomonadales</taxon>
        <taxon>Pseudomonadaceae</taxon>
        <taxon>Pseudomonas</taxon>
    </lineage>
</organism>
<evidence type="ECO:0000313" key="3">
    <source>
        <dbReference type="Proteomes" id="UP000464661"/>
    </source>
</evidence>
<evidence type="ECO:0000256" key="1">
    <source>
        <dbReference type="SAM" id="MobiDB-lite"/>
    </source>
</evidence>
<evidence type="ECO:0000313" key="2">
    <source>
        <dbReference type="EMBL" id="BBU42087.1"/>
    </source>
</evidence>
<proteinExistence type="predicted"/>
<dbReference type="EMBL" id="AP022324">
    <property type="protein sequence ID" value="BBU42087.1"/>
    <property type="molecule type" value="Genomic_DNA"/>
</dbReference>
<reference evidence="2 3" key="1">
    <citation type="submission" date="2020-01" db="EMBL/GenBank/DDBJ databases">
        <title>Complete Genome Sequence of Pseudomonas putida Strain TS312, Harboring the HdtS type N-acyl-homoserine Lactone Synthase, Isolated from a Paper Mill.</title>
        <authorList>
            <person name="Hosoe A."/>
            <person name="Suenaga T."/>
            <person name="Sugi T."/>
            <person name="Izumi T."/>
            <person name="Nagai N."/>
            <person name="Terada A."/>
        </authorList>
    </citation>
    <scope>NUCLEOTIDE SEQUENCE [LARGE SCALE GENOMIC DNA]</scope>
    <source>
        <strain evidence="2 3">TS312</strain>
    </source>
</reference>
<feature type="compositionally biased region" description="Basic and acidic residues" evidence="1">
    <location>
        <begin position="36"/>
        <end position="51"/>
    </location>
</feature>
<gene>
    <name evidence="2" type="ORF">PPTS312_00020</name>
</gene>